<protein>
    <submittedName>
        <fullName evidence="1">Uncharacterized protein</fullName>
    </submittedName>
</protein>
<sequence>MKSRSCEVKALVRWYWIGNPILAKEAETIALRFLTENAVCWKCWRYINKKNPTASVYLLQQLVHRTTAVVAKDARAIAIWCLMGNVDCWRHWDNVYKEEYKSWKDHSLKLPSSPSDIVILRHTMKSFRLKNKKGITERGEKASLYKEAKLCKVISRKLSRGSITVAVLVTAVTHCCTCSVVSERVCFFQVDVSIACVGI</sequence>
<accession>A0ABQ7MEA0</accession>
<dbReference type="EMBL" id="JADBGQ010000005">
    <property type="protein sequence ID" value="KAG5396266.1"/>
    <property type="molecule type" value="Genomic_DNA"/>
</dbReference>
<evidence type="ECO:0000313" key="1">
    <source>
        <dbReference type="EMBL" id="KAG5396266.1"/>
    </source>
</evidence>
<name>A0ABQ7MEA0_BRACM</name>
<dbReference type="PANTHER" id="PTHR13448:SF14">
    <property type="entry name" value="F26K24.17 PROTEIN"/>
    <property type="match status" value="1"/>
</dbReference>
<comment type="caution">
    <text evidence="1">The sequence shown here is derived from an EMBL/GenBank/DDBJ whole genome shotgun (WGS) entry which is preliminary data.</text>
</comment>
<gene>
    <name evidence="1" type="primary">A05p011210.1_BraROA</name>
    <name evidence="1" type="ORF">IGI04_018080</name>
</gene>
<dbReference type="PANTHER" id="PTHR13448">
    <property type="entry name" value="TRANSMEMBRANE PROTEIN 214"/>
    <property type="match status" value="1"/>
</dbReference>
<dbReference type="InterPro" id="IPR019308">
    <property type="entry name" value="TMEM214"/>
</dbReference>
<keyword evidence="2" id="KW-1185">Reference proteome</keyword>
<evidence type="ECO:0000313" key="2">
    <source>
        <dbReference type="Proteomes" id="UP000823674"/>
    </source>
</evidence>
<dbReference type="Proteomes" id="UP000823674">
    <property type="component" value="Chromosome A05"/>
</dbReference>
<proteinExistence type="predicted"/>
<reference evidence="1 2" key="1">
    <citation type="submission" date="2021-03" db="EMBL/GenBank/DDBJ databases">
        <authorList>
            <person name="King G.J."/>
            <person name="Bancroft I."/>
            <person name="Baten A."/>
            <person name="Bloomfield J."/>
            <person name="Borpatragohain P."/>
            <person name="He Z."/>
            <person name="Irish N."/>
            <person name="Irwin J."/>
            <person name="Liu K."/>
            <person name="Mauleon R.P."/>
            <person name="Moore J."/>
            <person name="Morris R."/>
            <person name="Ostergaard L."/>
            <person name="Wang B."/>
            <person name="Wells R."/>
        </authorList>
    </citation>
    <scope>NUCLEOTIDE SEQUENCE [LARGE SCALE GENOMIC DNA]</scope>
    <source>
        <strain evidence="1">R-o-18</strain>
        <tissue evidence="1">Leaf</tissue>
    </source>
</reference>
<organism evidence="1 2">
    <name type="scientific">Brassica rapa subsp. trilocularis</name>
    <dbReference type="NCBI Taxonomy" id="1813537"/>
    <lineage>
        <taxon>Eukaryota</taxon>
        <taxon>Viridiplantae</taxon>
        <taxon>Streptophyta</taxon>
        <taxon>Embryophyta</taxon>
        <taxon>Tracheophyta</taxon>
        <taxon>Spermatophyta</taxon>
        <taxon>Magnoliopsida</taxon>
        <taxon>eudicotyledons</taxon>
        <taxon>Gunneridae</taxon>
        <taxon>Pentapetalae</taxon>
        <taxon>rosids</taxon>
        <taxon>malvids</taxon>
        <taxon>Brassicales</taxon>
        <taxon>Brassicaceae</taxon>
        <taxon>Brassiceae</taxon>
        <taxon>Brassica</taxon>
    </lineage>
</organism>